<reference evidence="2 3" key="1">
    <citation type="submission" date="2015-11" db="EMBL/GenBank/DDBJ databases">
        <title>Genomic analysis of 38 Legionella species identifies large and diverse effector repertoires.</title>
        <authorList>
            <person name="Burstein D."/>
            <person name="Amaro F."/>
            <person name="Zusman T."/>
            <person name="Lifshitz Z."/>
            <person name="Cohen O."/>
            <person name="Gilbert J.A."/>
            <person name="Pupko T."/>
            <person name="Shuman H.A."/>
            <person name="Segal G."/>
        </authorList>
    </citation>
    <scope>NUCLEOTIDE SEQUENCE [LARGE SCALE GENOMIC DNA]</scope>
    <source>
        <strain evidence="2 3">CDC#1442-AUS-E</strain>
    </source>
</reference>
<dbReference type="RefSeq" id="WP_058507842.1">
    <property type="nucleotide sequence ID" value="NZ_CAAAIK010000001.1"/>
</dbReference>
<feature type="compositionally biased region" description="Basic residues" evidence="1">
    <location>
        <begin position="1"/>
        <end position="10"/>
    </location>
</feature>
<feature type="compositionally biased region" description="Basic and acidic residues" evidence="1">
    <location>
        <begin position="11"/>
        <end position="20"/>
    </location>
</feature>
<evidence type="ECO:0000313" key="3">
    <source>
        <dbReference type="Proteomes" id="UP000054618"/>
    </source>
</evidence>
<dbReference type="STRING" id="45073.Lqui_1758"/>
<accession>A0A0W0Y070</accession>
<dbReference type="PATRIC" id="fig|45073.5.peg.1855"/>
<organism evidence="2 3">
    <name type="scientific">Legionella quinlivanii</name>
    <dbReference type="NCBI Taxonomy" id="45073"/>
    <lineage>
        <taxon>Bacteria</taxon>
        <taxon>Pseudomonadati</taxon>
        <taxon>Pseudomonadota</taxon>
        <taxon>Gammaproteobacteria</taxon>
        <taxon>Legionellales</taxon>
        <taxon>Legionellaceae</taxon>
        <taxon>Legionella</taxon>
    </lineage>
</organism>
<sequence length="78" mass="8699">MARPPHSKWLKIKEQTEAENNHSPVDTDAEIKSRFLTTQAGGPVDTAEELDAQQHNLGPEDSQIETAEESSFTIKPRN</sequence>
<feature type="compositionally biased region" description="Polar residues" evidence="1">
    <location>
        <begin position="69"/>
        <end position="78"/>
    </location>
</feature>
<evidence type="ECO:0000256" key="1">
    <source>
        <dbReference type="SAM" id="MobiDB-lite"/>
    </source>
</evidence>
<proteinExistence type="predicted"/>
<feature type="region of interest" description="Disordered" evidence="1">
    <location>
        <begin position="1"/>
        <end position="31"/>
    </location>
</feature>
<feature type="region of interest" description="Disordered" evidence="1">
    <location>
        <begin position="54"/>
        <end position="78"/>
    </location>
</feature>
<dbReference type="AlphaFoldDB" id="A0A0W0Y070"/>
<keyword evidence="3" id="KW-1185">Reference proteome</keyword>
<comment type="caution">
    <text evidence="2">The sequence shown here is derived from an EMBL/GenBank/DDBJ whole genome shotgun (WGS) entry which is preliminary data.</text>
</comment>
<dbReference type="Proteomes" id="UP000054618">
    <property type="component" value="Unassembled WGS sequence"/>
</dbReference>
<protein>
    <submittedName>
        <fullName evidence="2">Uncharacterized protein</fullName>
    </submittedName>
</protein>
<name>A0A0W0Y070_9GAMM</name>
<evidence type="ECO:0000313" key="2">
    <source>
        <dbReference type="EMBL" id="KTD50433.1"/>
    </source>
</evidence>
<dbReference type="EMBL" id="LNYS01000008">
    <property type="protein sequence ID" value="KTD50433.1"/>
    <property type="molecule type" value="Genomic_DNA"/>
</dbReference>
<gene>
    <name evidence="2" type="ORF">Lqui_1758</name>
</gene>